<protein>
    <recommendedName>
        <fullName evidence="1">peptidyl-tRNA hydrolase</fullName>
        <ecNumber evidence="1">3.1.1.29</ecNumber>
    </recommendedName>
</protein>
<keyword evidence="7" id="KW-1185">Reference proteome</keyword>
<dbReference type="EMBL" id="MLAK01000581">
    <property type="protein sequence ID" value="OHT11703.1"/>
    <property type="molecule type" value="Genomic_DNA"/>
</dbReference>
<evidence type="ECO:0000313" key="6">
    <source>
        <dbReference type="EMBL" id="OHT11703.1"/>
    </source>
</evidence>
<dbReference type="PANTHER" id="PTHR12649:SF11">
    <property type="entry name" value="PEPTIDYL-TRNA HYDROLASE 2, MITOCHONDRIAL"/>
    <property type="match status" value="1"/>
</dbReference>
<reference evidence="6" key="1">
    <citation type="submission" date="2016-10" db="EMBL/GenBank/DDBJ databases">
        <authorList>
            <person name="Benchimol M."/>
            <person name="Almeida L.G."/>
            <person name="Vasconcelos A.T."/>
            <person name="Perreira-Neves A."/>
            <person name="Rosa I.A."/>
            <person name="Tasca T."/>
            <person name="Bogo M.R."/>
            <person name="de Souza W."/>
        </authorList>
    </citation>
    <scope>NUCLEOTIDE SEQUENCE [LARGE SCALE GENOMIC DNA]</scope>
    <source>
        <strain evidence="6">K</strain>
    </source>
</reference>
<evidence type="ECO:0000256" key="5">
    <source>
        <dbReference type="SAM" id="Phobius"/>
    </source>
</evidence>
<dbReference type="GeneID" id="94835077"/>
<name>A0A1J4KK78_9EUKA</name>
<keyword evidence="5" id="KW-1133">Transmembrane helix</keyword>
<dbReference type="Gene3D" id="3.40.1490.10">
    <property type="entry name" value="Bit1"/>
    <property type="match status" value="1"/>
</dbReference>
<evidence type="ECO:0000256" key="1">
    <source>
        <dbReference type="ARBA" id="ARBA00013260"/>
    </source>
</evidence>
<dbReference type="RefSeq" id="XP_068364839.1">
    <property type="nucleotide sequence ID" value="XM_068500373.1"/>
</dbReference>
<evidence type="ECO:0000256" key="3">
    <source>
        <dbReference type="ARBA" id="ARBA00038050"/>
    </source>
</evidence>
<gene>
    <name evidence="6" type="primary">PTRH2</name>
    <name evidence="6" type="ORF">TRFO_18763</name>
</gene>
<proteinExistence type="inferred from homology"/>
<comment type="caution">
    <text evidence="6">The sequence shown here is derived from an EMBL/GenBank/DDBJ whole genome shotgun (WGS) entry which is preliminary data.</text>
</comment>
<keyword evidence="5" id="KW-0472">Membrane</keyword>
<dbReference type="Pfam" id="PF01981">
    <property type="entry name" value="PTH2"/>
    <property type="match status" value="1"/>
</dbReference>
<dbReference type="Proteomes" id="UP000179807">
    <property type="component" value="Unassembled WGS sequence"/>
</dbReference>
<dbReference type="GO" id="GO:0004045">
    <property type="term" value="F:peptidyl-tRNA hydrolase activity"/>
    <property type="evidence" value="ECO:0007669"/>
    <property type="project" value="UniProtKB-EC"/>
</dbReference>
<comment type="similarity">
    <text evidence="3">Belongs to the PTH2 family.</text>
</comment>
<accession>A0A1J4KK78</accession>
<dbReference type="OrthoDB" id="1733656at2759"/>
<dbReference type="VEuPathDB" id="TrichDB:TRFO_18763"/>
<keyword evidence="2 6" id="KW-0378">Hydrolase</keyword>
<dbReference type="AlphaFoldDB" id="A0A1J4KK78"/>
<sequence length="166" mass="18171">MLQFKPISVFITGAAAGIGIYTLTKLLFNPTKNADQKSNGETNEIPQFDENKKLSVIYVIRKDLKMRPGKISAQVGHASLGIFLKIANRIPHLADYDFQKELFYCPNEAIQTEKKNLAKDNNLSHITIHDAGRTQIAAGSATVLAFGPVESDAVSVFTEGLTPIPK</sequence>
<evidence type="ECO:0000256" key="4">
    <source>
        <dbReference type="ARBA" id="ARBA00048707"/>
    </source>
</evidence>
<dbReference type="InterPro" id="IPR002833">
    <property type="entry name" value="PTH2"/>
</dbReference>
<organism evidence="6 7">
    <name type="scientific">Tritrichomonas foetus</name>
    <dbReference type="NCBI Taxonomy" id="1144522"/>
    <lineage>
        <taxon>Eukaryota</taxon>
        <taxon>Metamonada</taxon>
        <taxon>Parabasalia</taxon>
        <taxon>Tritrichomonadida</taxon>
        <taxon>Tritrichomonadidae</taxon>
        <taxon>Tritrichomonas</taxon>
    </lineage>
</organism>
<dbReference type="InterPro" id="IPR023476">
    <property type="entry name" value="Pep_tRNA_hydro_II_dom_sf"/>
</dbReference>
<dbReference type="SUPFAM" id="SSF102462">
    <property type="entry name" value="Peptidyl-tRNA hydrolase II"/>
    <property type="match status" value="1"/>
</dbReference>
<dbReference type="PANTHER" id="PTHR12649">
    <property type="entry name" value="PEPTIDYL-TRNA HYDROLASE 2"/>
    <property type="match status" value="1"/>
</dbReference>
<comment type="catalytic activity">
    <reaction evidence="4">
        <text>an N-acyl-L-alpha-aminoacyl-tRNA + H2O = an N-acyl-L-amino acid + a tRNA + H(+)</text>
        <dbReference type="Rhea" id="RHEA:54448"/>
        <dbReference type="Rhea" id="RHEA-COMP:10123"/>
        <dbReference type="Rhea" id="RHEA-COMP:13883"/>
        <dbReference type="ChEBI" id="CHEBI:15377"/>
        <dbReference type="ChEBI" id="CHEBI:15378"/>
        <dbReference type="ChEBI" id="CHEBI:59874"/>
        <dbReference type="ChEBI" id="CHEBI:78442"/>
        <dbReference type="ChEBI" id="CHEBI:138191"/>
        <dbReference type="EC" id="3.1.1.29"/>
    </reaction>
</comment>
<keyword evidence="5" id="KW-0812">Transmembrane</keyword>
<feature type="transmembrane region" description="Helical" evidence="5">
    <location>
        <begin position="6"/>
        <end position="28"/>
    </location>
</feature>
<dbReference type="EC" id="3.1.1.29" evidence="1"/>
<dbReference type="GO" id="GO:0005829">
    <property type="term" value="C:cytosol"/>
    <property type="evidence" value="ECO:0007669"/>
    <property type="project" value="TreeGrafter"/>
</dbReference>
<evidence type="ECO:0000256" key="2">
    <source>
        <dbReference type="ARBA" id="ARBA00022801"/>
    </source>
</evidence>
<evidence type="ECO:0000313" key="7">
    <source>
        <dbReference type="Proteomes" id="UP000179807"/>
    </source>
</evidence>